<sequence length="60" mass="6725">MNFSKSLELETLTAFNSELSTDKSKGIYNAFGIEGSTKGWTSRDCKKLSKEENSIKTKFP</sequence>
<name>A0ABP8CXY7_9FLAO</name>
<proteinExistence type="predicted"/>
<gene>
    <name evidence="1" type="ORF">GCM10022292_24530</name>
</gene>
<keyword evidence="2" id="KW-1185">Reference proteome</keyword>
<reference evidence="2" key="1">
    <citation type="journal article" date="2019" name="Int. J. Syst. Evol. Microbiol.">
        <title>The Global Catalogue of Microorganisms (GCM) 10K type strain sequencing project: providing services to taxonomists for standard genome sequencing and annotation.</title>
        <authorList>
            <consortium name="The Broad Institute Genomics Platform"/>
            <consortium name="The Broad Institute Genome Sequencing Center for Infectious Disease"/>
            <person name="Wu L."/>
            <person name="Ma J."/>
        </authorList>
    </citation>
    <scope>NUCLEOTIDE SEQUENCE [LARGE SCALE GENOMIC DNA]</scope>
    <source>
        <strain evidence="2">JCM 17633</strain>
    </source>
</reference>
<evidence type="ECO:0000313" key="1">
    <source>
        <dbReference type="EMBL" id="GAA4244730.1"/>
    </source>
</evidence>
<dbReference type="EMBL" id="BAABCB010000020">
    <property type="protein sequence ID" value="GAA4244730.1"/>
    <property type="molecule type" value="Genomic_DNA"/>
</dbReference>
<evidence type="ECO:0000313" key="2">
    <source>
        <dbReference type="Proteomes" id="UP001501682"/>
    </source>
</evidence>
<organism evidence="1 2">
    <name type="scientific">Winogradskyella damuponensis</name>
    <dbReference type="NCBI Taxonomy" id="943939"/>
    <lineage>
        <taxon>Bacteria</taxon>
        <taxon>Pseudomonadati</taxon>
        <taxon>Bacteroidota</taxon>
        <taxon>Flavobacteriia</taxon>
        <taxon>Flavobacteriales</taxon>
        <taxon>Flavobacteriaceae</taxon>
        <taxon>Winogradskyella</taxon>
    </lineage>
</organism>
<comment type="caution">
    <text evidence="1">The sequence shown here is derived from an EMBL/GenBank/DDBJ whole genome shotgun (WGS) entry which is preliminary data.</text>
</comment>
<accession>A0ABP8CXY7</accession>
<dbReference type="Proteomes" id="UP001501682">
    <property type="component" value="Unassembled WGS sequence"/>
</dbReference>
<protein>
    <submittedName>
        <fullName evidence="1">Uncharacterized protein</fullName>
    </submittedName>
</protein>